<proteinExistence type="predicted"/>
<reference evidence="3 4" key="1">
    <citation type="submission" date="2019-05" db="EMBL/GenBank/DDBJ databases">
        <title>Culicoidintestinum kansasii gen. nov., sp. nov. from the gastrointestinal tract of the biting midge, Culicoides sonorensis.</title>
        <authorList>
            <person name="Neupane S."/>
            <person name="Ghosh A."/>
            <person name="Gunther S."/>
            <person name="Martin K."/>
            <person name="Zurek L."/>
        </authorList>
    </citation>
    <scope>NUCLEOTIDE SEQUENCE [LARGE SCALE GENOMIC DNA]</scope>
    <source>
        <strain evidence="3 4">CS-1</strain>
    </source>
</reference>
<dbReference type="Gene3D" id="2.60.40.4270">
    <property type="entry name" value="Listeria-Bacteroides repeat domain"/>
    <property type="match status" value="1"/>
</dbReference>
<comment type="caution">
    <text evidence="3">The sequence shown here is derived from an EMBL/GenBank/DDBJ whole genome shotgun (WGS) entry which is preliminary data.</text>
</comment>
<dbReference type="InParanoid" id="A0A5R8QBL9"/>
<evidence type="ECO:0000313" key="4">
    <source>
        <dbReference type="Proteomes" id="UP000306912"/>
    </source>
</evidence>
<evidence type="ECO:0000256" key="2">
    <source>
        <dbReference type="SAM" id="Phobius"/>
    </source>
</evidence>
<keyword evidence="4" id="KW-1185">Reference proteome</keyword>
<evidence type="ECO:0000256" key="1">
    <source>
        <dbReference type="ARBA" id="ARBA00004196"/>
    </source>
</evidence>
<feature type="transmembrane region" description="Helical" evidence="2">
    <location>
        <begin position="99"/>
        <end position="119"/>
    </location>
</feature>
<protein>
    <recommendedName>
        <fullName evidence="5">LPXTG cell wall anchor domain-containing protein</fullName>
    </recommendedName>
</protein>
<gene>
    <name evidence="3" type="ORF">FEZ08_07380</name>
</gene>
<evidence type="ECO:0000313" key="3">
    <source>
        <dbReference type="EMBL" id="TLG73971.1"/>
    </source>
</evidence>
<dbReference type="InterPro" id="IPR042229">
    <property type="entry name" value="Listeria/Bacterioides_rpt_sf"/>
</dbReference>
<dbReference type="InterPro" id="IPR013378">
    <property type="entry name" value="InlB-like_B-rpt"/>
</dbReference>
<dbReference type="Proteomes" id="UP000306912">
    <property type="component" value="Unassembled WGS sequence"/>
</dbReference>
<dbReference type="Pfam" id="PF09479">
    <property type="entry name" value="Flg_new"/>
    <property type="match status" value="1"/>
</dbReference>
<sequence length="123" mass="13369">MQSQFALTYNLNGGTSTQPETESVYYASLATKVADPVKDGHTFLHWNTAEDGNGDIWDFDTTTMPFAEVTLHAQWQVNATDATNTNTNSNTSTLPTTGLPLFEAGVLGLIIISAGIFLIKKKR</sequence>
<keyword evidence="2" id="KW-1133">Transmembrane helix</keyword>
<keyword evidence="2" id="KW-0812">Transmembrane</keyword>
<dbReference type="AlphaFoldDB" id="A0A5R8QBL9"/>
<name>A0A5R8QBL9_9FIRM</name>
<comment type="subcellular location">
    <subcellularLocation>
        <location evidence="1">Cell envelope</location>
    </subcellularLocation>
</comment>
<keyword evidence="2" id="KW-0472">Membrane</keyword>
<dbReference type="EMBL" id="VBWP01000005">
    <property type="protein sequence ID" value="TLG73971.1"/>
    <property type="molecule type" value="Genomic_DNA"/>
</dbReference>
<dbReference type="OrthoDB" id="9816455at2"/>
<dbReference type="RefSeq" id="WP_138191108.1">
    <property type="nucleotide sequence ID" value="NZ_VBWP01000005.1"/>
</dbReference>
<dbReference type="GO" id="GO:0030313">
    <property type="term" value="C:cell envelope"/>
    <property type="evidence" value="ECO:0007669"/>
    <property type="project" value="UniProtKB-SubCell"/>
</dbReference>
<accession>A0A5R8QBL9</accession>
<evidence type="ECO:0008006" key="5">
    <source>
        <dbReference type="Google" id="ProtNLM"/>
    </source>
</evidence>
<organism evidence="3 4">
    <name type="scientific">Culicoidibacter larvae</name>
    <dbReference type="NCBI Taxonomy" id="2579976"/>
    <lineage>
        <taxon>Bacteria</taxon>
        <taxon>Bacillati</taxon>
        <taxon>Bacillota</taxon>
        <taxon>Culicoidibacteria</taxon>
        <taxon>Culicoidibacterales</taxon>
        <taxon>Culicoidibacteraceae</taxon>
        <taxon>Culicoidibacter</taxon>
    </lineage>
</organism>